<keyword evidence="3" id="KW-1185">Reference proteome</keyword>
<proteinExistence type="predicted"/>
<evidence type="ECO:0000313" key="2">
    <source>
        <dbReference type="EMBL" id="KAK9712125.1"/>
    </source>
</evidence>
<dbReference type="EMBL" id="JASPKY010000268">
    <property type="protein sequence ID" value="KAK9712125.1"/>
    <property type="molecule type" value="Genomic_DNA"/>
</dbReference>
<evidence type="ECO:0008006" key="4">
    <source>
        <dbReference type="Google" id="ProtNLM"/>
    </source>
</evidence>
<organism evidence="2 3">
    <name type="scientific">Popillia japonica</name>
    <name type="common">Japanese beetle</name>
    <dbReference type="NCBI Taxonomy" id="7064"/>
    <lineage>
        <taxon>Eukaryota</taxon>
        <taxon>Metazoa</taxon>
        <taxon>Ecdysozoa</taxon>
        <taxon>Arthropoda</taxon>
        <taxon>Hexapoda</taxon>
        <taxon>Insecta</taxon>
        <taxon>Pterygota</taxon>
        <taxon>Neoptera</taxon>
        <taxon>Endopterygota</taxon>
        <taxon>Coleoptera</taxon>
        <taxon>Polyphaga</taxon>
        <taxon>Scarabaeiformia</taxon>
        <taxon>Scarabaeidae</taxon>
        <taxon>Rutelinae</taxon>
        <taxon>Popillia</taxon>
    </lineage>
</organism>
<name>A0AAW1K2T2_POPJA</name>
<dbReference type="Proteomes" id="UP001458880">
    <property type="component" value="Unassembled WGS sequence"/>
</dbReference>
<feature type="region of interest" description="Disordered" evidence="1">
    <location>
        <begin position="98"/>
        <end position="127"/>
    </location>
</feature>
<reference evidence="2 3" key="1">
    <citation type="journal article" date="2024" name="BMC Genomics">
        <title>De novo assembly and annotation of Popillia japonica's genome with initial clues to its potential as an invasive pest.</title>
        <authorList>
            <person name="Cucini C."/>
            <person name="Boschi S."/>
            <person name="Funari R."/>
            <person name="Cardaioli E."/>
            <person name="Iannotti N."/>
            <person name="Marturano G."/>
            <person name="Paoli F."/>
            <person name="Bruttini M."/>
            <person name="Carapelli A."/>
            <person name="Frati F."/>
            <person name="Nardi F."/>
        </authorList>
    </citation>
    <scope>NUCLEOTIDE SEQUENCE [LARGE SCALE GENOMIC DNA]</scope>
    <source>
        <strain evidence="2">DMR45628</strain>
    </source>
</reference>
<sequence>MWELIATEINEIPNTKFSAANVENRWRVIERNYKKTVDNNNKSGRGRKNFEYMQEMDEIFERKKNIYPEILLSSDTPVNLPSTSAGNVVEIDIVQDENDKQSTAESGNPMETVVKQNNDTNKRRSKQYRRNILEDIRQDRLKHQTAILQLQTNVAEKKIKHQTAILQLQTNVAEKKIKLQGRLLEEKTRKNDLIKERNKILKEFIIHKLEIPDIFR</sequence>
<evidence type="ECO:0000256" key="1">
    <source>
        <dbReference type="SAM" id="MobiDB-lite"/>
    </source>
</evidence>
<accession>A0AAW1K2T2</accession>
<gene>
    <name evidence="2" type="ORF">QE152_g25080</name>
</gene>
<comment type="caution">
    <text evidence="2">The sequence shown here is derived from an EMBL/GenBank/DDBJ whole genome shotgun (WGS) entry which is preliminary data.</text>
</comment>
<dbReference type="AlphaFoldDB" id="A0AAW1K2T2"/>
<protein>
    <recommendedName>
        <fullName evidence="4">Regulatory protein zeste</fullName>
    </recommendedName>
</protein>
<evidence type="ECO:0000313" key="3">
    <source>
        <dbReference type="Proteomes" id="UP001458880"/>
    </source>
</evidence>